<dbReference type="AlphaFoldDB" id="A0A1X2GJI4"/>
<gene>
    <name evidence="1" type="ORF">DM01DRAFT_205439</name>
</gene>
<organism evidence="1 2">
    <name type="scientific">Hesseltinella vesiculosa</name>
    <dbReference type="NCBI Taxonomy" id="101127"/>
    <lineage>
        <taxon>Eukaryota</taxon>
        <taxon>Fungi</taxon>
        <taxon>Fungi incertae sedis</taxon>
        <taxon>Mucoromycota</taxon>
        <taxon>Mucoromycotina</taxon>
        <taxon>Mucoromycetes</taxon>
        <taxon>Mucorales</taxon>
        <taxon>Cunninghamellaceae</taxon>
        <taxon>Hesseltinella</taxon>
    </lineage>
</organism>
<dbReference type="PROSITE" id="PS51257">
    <property type="entry name" value="PROKAR_LIPOPROTEIN"/>
    <property type="match status" value="1"/>
</dbReference>
<name>A0A1X2GJI4_9FUNG</name>
<protein>
    <submittedName>
        <fullName evidence="1">Uncharacterized protein</fullName>
    </submittedName>
</protein>
<dbReference type="EMBL" id="MCGT01000013">
    <property type="protein sequence ID" value="ORX54458.1"/>
    <property type="molecule type" value="Genomic_DNA"/>
</dbReference>
<proteinExistence type="predicted"/>
<accession>A0A1X2GJI4</accession>
<dbReference type="Proteomes" id="UP000242146">
    <property type="component" value="Unassembled WGS sequence"/>
</dbReference>
<comment type="caution">
    <text evidence="1">The sequence shown here is derived from an EMBL/GenBank/DDBJ whole genome shotgun (WGS) entry which is preliminary data.</text>
</comment>
<keyword evidence="2" id="KW-1185">Reference proteome</keyword>
<sequence length="94" mass="10837">MSFCGKKKWRLVDVYRLPETEPYSVSAQFFSASCVRGMIKAVTVFLHQIGTLGIGLLWRRLEFRIVLELSCLRQPGVEGTVQRLITANQFFLHF</sequence>
<evidence type="ECO:0000313" key="2">
    <source>
        <dbReference type="Proteomes" id="UP000242146"/>
    </source>
</evidence>
<reference evidence="1 2" key="1">
    <citation type="submission" date="2016-07" db="EMBL/GenBank/DDBJ databases">
        <title>Pervasive Adenine N6-methylation of Active Genes in Fungi.</title>
        <authorList>
            <consortium name="DOE Joint Genome Institute"/>
            <person name="Mondo S.J."/>
            <person name="Dannebaum R.O."/>
            <person name="Kuo R.C."/>
            <person name="Labutti K."/>
            <person name="Haridas S."/>
            <person name="Kuo A."/>
            <person name="Salamov A."/>
            <person name="Ahrendt S.R."/>
            <person name="Lipzen A."/>
            <person name="Sullivan W."/>
            <person name="Andreopoulos W.B."/>
            <person name="Clum A."/>
            <person name="Lindquist E."/>
            <person name="Daum C."/>
            <person name="Ramamoorthy G.K."/>
            <person name="Gryganskyi A."/>
            <person name="Culley D."/>
            <person name="Magnuson J.K."/>
            <person name="James T.Y."/>
            <person name="O'Malley M.A."/>
            <person name="Stajich J.E."/>
            <person name="Spatafora J.W."/>
            <person name="Visel A."/>
            <person name="Grigoriev I.V."/>
        </authorList>
    </citation>
    <scope>NUCLEOTIDE SEQUENCE [LARGE SCALE GENOMIC DNA]</scope>
    <source>
        <strain evidence="1 2">NRRL 3301</strain>
    </source>
</reference>
<evidence type="ECO:0000313" key="1">
    <source>
        <dbReference type="EMBL" id="ORX54458.1"/>
    </source>
</evidence>